<name>A0ABV8Z7W2_9ACTN</name>
<organism evidence="2 3">
    <name type="scientific">Streptomyces xiangluensis</name>
    <dbReference type="NCBI Taxonomy" id="2665720"/>
    <lineage>
        <taxon>Bacteria</taxon>
        <taxon>Bacillati</taxon>
        <taxon>Actinomycetota</taxon>
        <taxon>Actinomycetes</taxon>
        <taxon>Kitasatosporales</taxon>
        <taxon>Streptomycetaceae</taxon>
        <taxon>Streptomyces</taxon>
    </lineage>
</organism>
<dbReference type="Proteomes" id="UP001596012">
    <property type="component" value="Unassembled WGS sequence"/>
</dbReference>
<evidence type="ECO:0000313" key="3">
    <source>
        <dbReference type="Proteomes" id="UP001596012"/>
    </source>
</evidence>
<comment type="caution">
    <text evidence="2">The sequence shown here is derived from an EMBL/GenBank/DDBJ whole genome shotgun (WGS) entry which is preliminary data.</text>
</comment>
<keyword evidence="3" id="KW-1185">Reference proteome</keyword>
<feature type="transmembrane region" description="Helical" evidence="1">
    <location>
        <begin position="29"/>
        <end position="53"/>
    </location>
</feature>
<gene>
    <name evidence="2" type="ORF">ACFPH6_49385</name>
</gene>
<proteinExistence type="predicted"/>
<protein>
    <recommendedName>
        <fullName evidence="4">Transmembrane secretion effector</fullName>
    </recommendedName>
</protein>
<evidence type="ECO:0008006" key="4">
    <source>
        <dbReference type="Google" id="ProtNLM"/>
    </source>
</evidence>
<keyword evidence="1" id="KW-0812">Transmembrane</keyword>
<keyword evidence="1" id="KW-1133">Transmembrane helix</keyword>
<accession>A0ABV8Z7W2</accession>
<reference evidence="3" key="1">
    <citation type="journal article" date="2019" name="Int. J. Syst. Evol. Microbiol.">
        <title>The Global Catalogue of Microorganisms (GCM) 10K type strain sequencing project: providing services to taxonomists for standard genome sequencing and annotation.</title>
        <authorList>
            <consortium name="The Broad Institute Genomics Platform"/>
            <consortium name="The Broad Institute Genome Sequencing Center for Infectious Disease"/>
            <person name="Wu L."/>
            <person name="Ma J."/>
        </authorList>
    </citation>
    <scope>NUCLEOTIDE SEQUENCE [LARGE SCALE GENOMIC DNA]</scope>
    <source>
        <strain evidence="3">DT43</strain>
    </source>
</reference>
<evidence type="ECO:0000313" key="2">
    <source>
        <dbReference type="EMBL" id="MFC4472400.1"/>
    </source>
</evidence>
<keyword evidence="1" id="KW-0472">Membrane</keyword>
<dbReference type="RefSeq" id="WP_386356133.1">
    <property type="nucleotide sequence ID" value="NZ_JBHSFG010000120.1"/>
</dbReference>
<sequence>MLAVIGDVAHPAWCARAVGVYRLWRDGGFASGALLAGILANGIATASGPIVAVRMYETQPRTP</sequence>
<evidence type="ECO:0000256" key="1">
    <source>
        <dbReference type="SAM" id="Phobius"/>
    </source>
</evidence>
<dbReference type="EMBL" id="JBHSFG010000120">
    <property type="protein sequence ID" value="MFC4472400.1"/>
    <property type="molecule type" value="Genomic_DNA"/>
</dbReference>